<comment type="catalytic activity">
    <reaction evidence="8">
        <text>ATP + H2O = ADP + phosphate + H(+)</text>
        <dbReference type="Rhea" id="RHEA:13065"/>
        <dbReference type="ChEBI" id="CHEBI:15377"/>
        <dbReference type="ChEBI" id="CHEBI:15378"/>
        <dbReference type="ChEBI" id="CHEBI:30616"/>
        <dbReference type="ChEBI" id="CHEBI:43474"/>
        <dbReference type="ChEBI" id="CHEBI:456216"/>
        <dbReference type="EC" id="3.6.4.13"/>
    </reaction>
</comment>
<dbReference type="InterPro" id="IPR014014">
    <property type="entry name" value="RNA_helicase_DEAD_Q_motif"/>
</dbReference>
<dbReference type="GO" id="GO:0005524">
    <property type="term" value="F:ATP binding"/>
    <property type="evidence" value="ECO:0007669"/>
    <property type="project" value="UniProtKB-KW"/>
</dbReference>
<evidence type="ECO:0000256" key="6">
    <source>
        <dbReference type="ARBA" id="ARBA00022840"/>
    </source>
</evidence>
<keyword evidence="5" id="KW-0347">Helicase</keyword>
<dbReference type="PROSITE" id="PS51192">
    <property type="entry name" value="HELICASE_ATP_BIND_1"/>
    <property type="match status" value="1"/>
</dbReference>
<keyword evidence="7" id="KW-0694">RNA-binding</keyword>
<dbReference type="SMART" id="SM00487">
    <property type="entry name" value="DEXDc"/>
    <property type="match status" value="1"/>
</dbReference>
<feature type="domain" description="Helicase ATP-binding" evidence="11">
    <location>
        <begin position="52"/>
        <end position="235"/>
    </location>
</feature>
<evidence type="ECO:0000256" key="10">
    <source>
        <dbReference type="SAM" id="MobiDB-lite"/>
    </source>
</evidence>
<dbReference type="AlphaFoldDB" id="A0A7S3DMB8"/>
<dbReference type="PROSITE" id="PS00039">
    <property type="entry name" value="DEAD_ATP_HELICASE"/>
    <property type="match status" value="1"/>
</dbReference>
<dbReference type="SUPFAM" id="SSF52540">
    <property type="entry name" value="P-loop containing nucleoside triphosphate hydrolases"/>
    <property type="match status" value="1"/>
</dbReference>
<dbReference type="EMBL" id="HBHT01012212">
    <property type="protein sequence ID" value="CAD9957283.1"/>
    <property type="molecule type" value="Transcribed_RNA"/>
</dbReference>
<gene>
    <name evidence="14" type="ORF">APAL1065_LOCUS8200</name>
</gene>
<feature type="domain" description="DEAD-box RNA helicase Q" evidence="13">
    <location>
        <begin position="21"/>
        <end position="49"/>
    </location>
</feature>
<evidence type="ECO:0000256" key="2">
    <source>
        <dbReference type="ARBA" id="ARBA00012552"/>
    </source>
</evidence>
<feature type="region of interest" description="Disordered" evidence="10">
    <location>
        <begin position="651"/>
        <end position="722"/>
    </location>
</feature>
<reference evidence="14" key="1">
    <citation type="submission" date="2021-01" db="EMBL/GenBank/DDBJ databases">
        <authorList>
            <person name="Corre E."/>
            <person name="Pelletier E."/>
            <person name="Niang G."/>
            <person name="Scheremetjew M."/>
            <person name="Finn R."/>
            <person name="Kale V."/>
            <person name="Holt S."/>
            <person name="Cochrane G."/>
            <person name="Meng A."/>
            <person name="Brown T."/>
            <person name="Cohen L."/>
        </authorList>
    </citation>
    <scope>NUCLEOTIDE SEQUENCE</scope>
    <source>
        <strain evidence="14">CCMP125</strain>
    </source>
</reference>
<protein>
    <recommendedName>
        <fullName evidence="2">RNA helicase</fullName>
        <ecNumber evidence="2">3.6.4.13</ecNumber>
    </recommendedName>
</protein>
<feature type="region of interest" description="Disordered" evidence="10">
    <location>
        <begin position="737"/>
        <end position="772"/>
    </location>
</feature>
<dbReference type="PROSITE" id="PS51194">
    <property type="entry name" value="HELICASE_CTER"/>
    <property type="match status" value="1"/>
</dbReference>
<dbReference type="InterPro" id="IPR011545">
    <property type="entry name" value="DEAD/DEAH_box_helicase_dom"/>
</dbReference>
<dbReference type="SMART" id="SM01123">
    <property type="entry name" value="DBP10CT"/>
    <property type="match status" value="1"/>
</dbReference>
<name>A0A7S3DMB8_9STRA</name>
<dbReference type="PROSITE" id="PS51195">
    <property type="entry name" value="Q_MOTIF"/>
    <property type="match status" value="1"/>
</dbReference>
<evidence type="ECO:0000256" key="4">
    <source>
        <dbReference type="ARBA" id="ARBA00022801"/>
    </source>
</evidence>
<dbReference type="PANTHER" id="PTHR47959">
    <property type="entry name" value="ATP-DEPENDENT RNA HELICASE RHLE-RELATED"/>
    <property type="match status" value="1"/>
</dbReference>
<evidence type="ECO:0000259" key="12">
    <source>
        <dbReference type="PROSITE" id="PS51194"/>
    </source>
</evidence>
<evidence type="ECO:0000256" key="7">
    <source>
        <dbReference type="ARBA" id="ARBA00022884"/>
    </source>
</evidence>
<dbReference type="PANTHER" id="PTHR47959:SF8">
    <property type="entry name" value="RNA HELICASE"/>
    <property type="match status" value="1"/>
</dbReference>
<sequence>MVAPQSDKTGNYGGGKKKSAGSFQALGLSPEVFQGIVKMGYQQPTPVQRQALPVLLTGVDAVVMARTGSGKTAAFIVPLLEKLIQERQQEASAGSFQRKPGVRGVILSPTRELSLQTLKVLQKMGSQTEFRFIGIHGSEGMEKQFALLASQPDVIVATPGRLAHHLTEIPDFTLNACTTLILDEADRLLEMGLAQQIRQIAKSVAPTSQKILLSATLPKVLVEFTQQHNNLNIDDNLSVVRLDQDATVSADLRMAFLTCRSMEKDAALLHLLHYVYQQQSNDKRGGNGSGKTGLTLIFAATRHHVEYIANLIASAPEFAAKNMEPTVIYGSLDSEARRANLNAFRMGEKPILVVTDVAARGVDVPLIDHVIHYHFPPSPKLFVHRSGRAARAGRIGYGWALVDPEEMPYMMDLHLFLGRKPTTSIQNASEQDPKETTVSYSLNEMTPETVHFGSIPESVMTSETEEAHRLVSNMKPLARVCENAMKQYRRTRPLASKSAVHRAKEILDGKRTSSTGSHMAVVGGGSIPIHPLFVRELETNTAALSATSPNALNSRQNVQQREEFLRALSQFRPKESVFEAFATGGGKQVGVVSQVDKGRTNSDSKKKGDSSAALTAMKNMRRQMRMARDKALVVAGSDTALAQEEALLEAAQQEVHSTSHGEESSQVVEESGIKKSADPTPVAAPAPGKRRMSKAERKKAKKGGSTFNDTALGNSKKKKDMRASDFRDQAYFIENDFTSNSEEAQRSRQIEAAMQPSSSSVGGGGGGGGGHSLMGAAMRMEEAMLDIVGDENDELVKRQRMMRWDKSKRKYVQTTVGDELSGDSKSKRLRLESGQLVNSKKLTMGQLYEKWQKKTNKSIGRNGVFDDVVEGSGAVSEPVPTKKGDASKKSQTRGTNGPAEGMKTAEQIRKERAKKQDNKLKNMKRSERKSVEQRKRTSQSSNKNKSVNVNEEKTKAALNAKKRSRR</sequence>
<feature type="domain" description="Helicase C-terminal" evidence="12">
    <location>
        <begin position="267"/>
        <end position="436"/>
    </location>
</feature>
<dbReference type="GO" id="GO:0005829">
    <property type="term" value="C:cytosol"/>
    <property type="evidence" value="ECO:0007669"/>
    <property type="project" value="TreeGrafter"/>
</dbReference>
<evidence type="ECO:0000256" key="5">
    <source>
        <dbReference type="ARBA" id="ARBA00022806"/>
    </source>
</evidence>
<accession>A0A7S3DMB8</accession>
<dbReference type="InterPro" id="IPR027417">
    <property type="entry name" value="P-loop_NTPase"/>
</dbReference>
<evidence type="ECO:0000256" key="3">
    <source>
        <dbReference type="ARBA" id="ARBA00022741"/>
    </source>
</evidence>
<keyword evidence="4" id="KW-0378">Hydrolase</keyword>
<dbReference type="GO" id="GO:0005730">
    <property type="term" value="C:nucleolus"/>
    <property type="evidence" value="ECO:0007669"/>
    <property type="project" value="UniProtKB-SubCell"/>
</dbReference>
<feature type="compositionally biased region" description="Basic residues" evidence="10">
    <location>
        <begin position="688"/>
        <end position="702"/>
    </location>
</feature>
<dbReference type="EC" id="3.6.4.13" evidence="2"/>
<feature type="region of interest" description="Disordered" evidence="10">
    <location>
        <begin position="870"/>
        <end position="966"/>
    </location>
</feature>
<evidence type="ECO:0000256" key="1">
    <source>
        <dbReference type="ARBA" id="ARBA00010379"/>
    </source>
</evidence>
<evidence type="ECO:0000313" key="14">
    <source>
        <dbReference type="EMBL" id="CAD9957283.1"/>
    </source>
</evidence>
<dbReference type="GO" id="GO:0003723">
    <property type="term" value="F:RNA binding"/>
    <property type="evidence" value="ECO:0007669"/>
    <property type="project" value="UniProtKB-KW"/>
</dbReference>
<dbReference type="CDD" id="cd18787">
    <property type="entry name" value="SF2_C_DEAD"/>
    <property type="match status" value="1"/>
</dbReference>
<evidence type="ECO:0000259" key="11">
    <source>
        <dbReference type="PROSITE" id="PS51192"/>
    </source>
</evidence>
<dbReference type="InterPro" id="IPR012541">
    <property type="entry name" value="DBP10_C"/>
</dbReference>
<keyword evidence="6" id="KW-0067">ATP-binding</keyword>
<dbReference type="Pfam" id="PF00271">
    <property type="entry name" value="Helicase_C"/>
    <property type="match status" value="1"/>
</dbReference>
<dbReference type="Pfam" id="PF00270">
    <property type="entry name" value="DEAD"/>
    <property type="match status" value="1"/>
</dbReference>
<comment type="similarity">
    <text evidence="1">Belongs to the DEAD box helicase family. DDX54/DBP10 subfamily.</text>
</comment>
<proteinExistence type="inferred from homology"/>
<dbReference type="GO" id="GO:0016787">
    <property type="term" value="F:hydrolase activity"/>
    <property type="evidence" value="ECO:0007669"/>
    <property type="project" value="UniProtKB-KW"/>
</dbReference>
<dbReference type="GO" id="GO:0003724">
    <property type="term" value="F:RNA helicase activity"/>
    <property type="evidence" value="ECO:0007669"/>
    <property type="project" value="UniProtKB-EC"/>
</dbReference>
<keyword evidence="3" id="KW-0547">Nucleotide-binding</keyword>
<dbReference type="InterPro" id="IPR000629">
    <property type="entry name" value="RNA-helicase_DEAD-box_CS"/>
</dbReference>
<evidence type="ECO:0000256" key="8">
    <source>
        <dbReference type="ARBA" id="ARBA00047984"/>
    </source>
</evidence>
<evidence type="ECO:0000259" key="13">
    <source>
        <dbReference type="PROSITE" id="PS51195"/>
    </source>
</evidence>
<dbReference type="Pfam" id="PF08147">
    <property type="entry name" value="DBP10CT"/>
    <property type="match status" value="1"/>
</dbReference>
<dbReference type="InterPro" id="IPR050079">
    <property type="entry name" value="DEAD_box_RNA_helicase"/>
</dbReference>
<dbReference type="InterPro" id="IPR001650">
    <property type="entry name" value="Helicase_C-like"/>
</dbReference>
<dbReference type="Gene3D" id="3.40.50.300">
    <property type="entry name" value="P-loop containing nucleotide triphosphate hydrolases"/>
    <property type="match status" value="2"/>
</dbReference>
<feature type="compositionally biased region" description="Low complexity" evidence="10">
    <location>
        <begin position="938"/>
        <end position="949"/>
    </location>
</feature>
<dbReference type="InterPro" id="IPR014001">
    <property type="entry name" value="Helicase_ATP-bd"/>
</dbReference>
<feature type="compositionally biased region" description="Basic and acidic residues" evidence="10">
    <location>
        <begin position="906"/>
        <end position="935"/>
    </location>
</feature>
<evidence type="ECO:0000256" key="9">
    <source>
        <dbReference type="PROSITE-ProRule" id="PRU00552"/>
    </source>
</evidence>
<dbReference type="SMART" id="SM00490">
    <property type="entry name" value="HELICc"/>
    <property type="match status" value="1"/>
</dbReference>
<feature type="compositionally biased region" description="Gly residues" evidence="10">
    <location>
        <begin position="761"/>
        <end position="772"/>
    </location>
</feature>
<organism evidence="14">
    <name type="scientific">Entomoneis paludosa</name>
    <dbReference type="NCBI Taxonomy" id="265537"/>
    <lineage>
        <taxon>Eukaryota</taxon>
        <taxon>Sar</taxon>
        <taxon>Stramenopiles</taxon>
        <taxon>Ochrophyta</taxon>
        <taxon>Bacillariophyta</taxon>
        <taxon>Bacillariophyceae</taxon>
        <taxon>Bacillariophycidae</taxon>
        <taxon>Entomoneidaceae</taxon>
        <taxon>Entomoneis</taxon>
    </lineage>
</organism>
<feature type="short sequence motif" description="Q motif" evidence="9">
    <location>
        <begin position="21"/>
        <end position="49"/>
    </location>
</feature>